<evidence type="ECO:0000313" key="2">
    <source>
        <dbReference type="EMBL" id="CAK3809038.1"/>
    </source>
</evidence>
<protein>
    <submittedName>
        <fullName evidence="2">Uncharacterized protein</fullName>
    </submittedName>
</protein>
<proteinExistence type="predicted"/>
<comment type="caution">
    <text evidence="2">The sequence shown here is derived from an EMBL/GenBank/DDBJ whole genome shotgun (WGS) entry which is preliminary data.</text>
</comment>
<organism evidence="2 3">
    <name type="scientific">Lecanosticta acicola</name>
    <dbReference type="NCBI Taxonomy" id="111012"/>
    <lineage>
        <taxon>Eukaryota</taxon>
        <taxon>Fungi</taxon>
        <taxon>Dikarya</taxon>
        <taxon>Ascomycota</taxon>
        <taxon>Pezizomycotina</taxon>
        <taxon>Dothideomycetes</taxon>
        <taxon>Dothideomycetidae</taxon>
        <taxon>Mycosphaerellales</taxon>
        <taxon>Mycosphaerellaceae</taxon>
        <taxon>Lecanosticta</taxon>
    </lineage>
</organism>
<dbReference type="EMBL" id="CAVMBE010000003">
    <property type="protein sequence ID" value="CAK3809038.1"/>
    <property type="molecule type" value="Genomic_DNA"/>
</dbReference>
<evidence type="ECO:0000313" key="3">
    <source>
        <dbReference type="Proteomes" id="UP001296104"/>
    </source>
</evidence>
<sequence length="294" mass="33423">MASRVLFPRLHLVEVEDQSWCPSWLREHSHKALARTWKASTSKKGSPASQAAKILIDQLGGLRKTAEYTIIDSCAGAGGPTPIIEPRMNQQLRAAGLNSVRFVLTDLWPDLKAWKEIACKSENISYIEEPIDATNAVRLSGPEHKECRVYNLCFHHFDDAAAEKVLLSAVETSDAFVIFELTHRTLSALLNTTFIILSPFITTLYDWWWSPMHLIFTYVIPLIPLFYAIDGYVSCARCRTPDETWSLLTRSSGLHVNEWQRKYGWELRAGEQVVLPPFGTLYWYAGVKKEKEAH</sequence>
<dbReference type="Proteomes" id="UP001296104">
    <property type="component" value="Unassembled WGS sequence"/>
</dbReference>
<keyword evidence="1" id="KW-0812">Transmembrane</keyword>
<keyword evidence="1" id="KW-0472">Membrane</keyword>
<accession>A0AAI8YS59</accession>
<feature type="transmembrane region" description="Helical" evidence="1">
    <location>
        <begin position="215"/>
        <end position="233"/>
    </location>
</feature>
<keyword evidence="3" id="KW-1185">Reference proteome</keyword>
<keyword evidence="1" id="KW-1133">Transmembrane helix</keyword>
<feature type="transmembrane region" description="Helical" evidence="1">
    <location>
        <begin position="188"/>
        <end position="209"/>
    </location>
</feature>
<gene>
    <name evidence="2" type="ORF">LECACI_7A000990</name>
</gene>
<name>A0AAI8YS59_9PEZI</name>
<evidence type="ECO:0000256" key="1">
    <source>
        <dbReference type="SAM" id="Phobius"/>
    </source>
</evidence>
<reference evidence="2" key="1">
    <citation type="submission" date="2023-11" db="EMBL/GenBank/DDBJ databases">
        <authorList>
            <person name="Alioto T."/>
            <person name="Alioto T."/>
            <person name="Gomez Garrido J."/>
        </authorList>
    </citation>
    <scope>NUCLEOTIDE SEQUENCE</scope>
</reference>
<dbReference type="AlphaFoldDB" id="A0AAI8YS59"/>